<proteinExistence type="predicted"/>
<accession>A0A6I6CVR0</accession>
<organism evidence="2 3">
    <name type="scientific">Guyparkeria halophila</name>
    <dbReference type="NCBI Taxonomy" id="47960"/>
    <lineage>
        <taxon>Bacteria</taxon>
        <taxon>Pseudomonadati</taxon>
        <taxon>Pseudomonadota</taxon>
        <taxon>Gammaproteobacteria</taxon>
        <taxon>Chromatiales</taxon>
        <taxon>Thioalkalibacteraceae</taxon>
        <taxon>Guyparkeria</taxon>
    </lineage>
</organism>
<reference evidence="2 3" key="1">
    <citation type="submission" date="2019-11" db="EMBL/GenBank/DDBJ databases">
        <authorList>
            <person name="Zhang J."/>
            <person name="Sun C."/>
        </authorList>
    </citation>
    <scope>NUCLEOTIDE SEQUENCE [LARGE SCALE GENOMIC DNA]</scope>
    <source>
        <strain evidence="3">sp2</strain>
    </source>
</reference>
<keyword evidence="3" id="KW-1185">Reference proteome</keyword>
<dbReference type="KEGG" id="ghl:GM160_04245"/>
<keyword evidence="2" id="KW-0238">DNA-binding</keyword>
<dbReference type="EMBL" id="CP046415">
    <property type="protein sequence ID" value="QGT78169.1"/>
    <property type="molecule type" value="Genomic_DNA"/>
</dbReference>
<feature type="domain" description="Helix-turn-helix" evidence="1">
    <location>
        <begin position="80"/>
        <end position="128"/>
    </location>
</feature>
<dbReference type="NCBIfam" id="TIGR01764">
    <property type="entry name" value="excise"/>
    <property type="match status" value="1"/>
</dbReference>
<dbReference type="InterPro" id="IPR009061">
    <property type="entry name" value="DNA-bd_dom_put_sf"/>
</dbReference>
<evidence type="ECO:0000259" key="1">
    <source>
        <dbReference type="Pfam" id="PF12728"/>
    </source>
</evidence>
<dbReference type="InterPro" id="IPR010093">
    <property type="entry name" value="SinI_DNA-bd"/>
</dbReference>
<evidence type="ECO:0000313" key="2">
    <source>
        <dbReference type="EMBL" id="QGT78169.1"/>
    </source>
</evidence>
<dbReference type="AlphaFoldDB" id="A0A6I6CVR0"/>
<protein>
    <submittedName>
        <fullName evidence="2">Excisionase family DNA-binding protein</fullName>
    </submittedName>
</protein>
<dbReference type="SUPFAM" id="SSF46955">
    <property type="entry name" value="Putative DNA-binding domain"/>
    <property type="match status" value="1"/>
</dbReference>
<gene>
    <name evidence="2" type="ORF">GM160_04245</name>
</gene>
<sequence length="150" mass="16587">MSTAERLENLPDAATSDLARTSATELAKLLAGRPEADRAHVKLDDTDLILPRQALALLRDILTEMAQGNAVTIVPTHAELTTQEAANILNVSRPHLVKLLEDGKIPFTRTGTHRRIRHADLMQYKQQRDANSRQALDALTEQAQELGMGY</sequence>
<name>A0A6I6CVR0_9GAMM</name>
<dbReference type="Proteomes" id="UP000427716">
    <property type="component" value="Chromosome"/>
</dbReference>
<dbReference type="Pfam" id="PF12728">
    <property type="entry name" value="HTH_17"/>
    <property type="match status" value="1"/>
</dbReference>
<evidence type="ECO:0000313" key="3">
    <source>
        <dbReference type="Proteomes" id="UP000427716"/>
    </source>
</evidence>
<dbReference type="InterPro" id="IPR041657">
    <property type="entry name" value="HTH_17"/>
</dbReference>
<dbReference type="GO" id="GO:0003677">
    <property type="term" value="F:DNA binding"/>
    <property type="evidence" value="ECO:0007669"/>
    <property type="project" value="UniProtKB-KW"/>
</dbReference>